<dbReference type="Pfam" id="PF02018">
    <property type="entry name" value="CBM_4_9"/>
    <property type="match status" value="1"/>
</dbReference>
<keyword evidence="4" id="KW-0119">Carbohydrate metabolism</keyword>
<dbReference type="InterPro" id="IPR003305">
    <property type="entry name" value="CenC_carb-bd"/>
</dbReference>
<evidence type="ECO:0000256" key="1">
    <source>
        <dbReference type="ARBA" id="ARBA00007495"/>
    </source>
</evidence>
<keyword evidence="8" id="KW-0326">Glycosidase</keyword>
<keyword evidence="2" id="KW-0677">Repeat</keyword>
<dbReference type="GO" id="GO:0045493">
    <property type="term" value="P:xylan catabolic process"/>
    <property type="evidence" value="ECO:0007669"/>
    <property type="project" value="UniProtKB-KW"/>
</dbReference>
<dbReference type="SMART" id="SM00633">
    <property type="entry name" value="Glyco_10"/>
    <property type="match status" value="1"/>
</dbReference>
<keyword evidence="5" id="KW-0624">Polysaccharide degradation</keyword>
<dbReference type="InterPro" id="IPR008979">
    <property type="entry name" value="Galactose-bd-like_sf"/>
</dbReference>
<comment type="caution">
    <text evidence="8">The sequence shown here is derived from an EMBL/GenBank/DDBJ whole genome shotgun (WGS) entry which is preliminary data.</text>
</comment>
<evidence type="ECO:0000256" key="4">
    <source>
        <dbReference type="ARBA" id="ARBA00023277"/>
    </source>
</evidence>
<dbReference type="GO" id="GO:0031176">
    <property type="term" value="F:endo-1,4-beta-xylanase activity"/>
    <property type="evidence" value="ECO:0007669"/>
    <property type="project" value="UniProtKB-ARBA"/>
</dbReference>
<proteinExistence type="inferred from homology"/>
<dbReference type="Gene3D" id="2.60.120.260">
    <property type="entry name" value="Galactose-binding domain-like"/>
    <property type="match status" value="1"/>
</dbReference>
<evidence type="ECO:0000256" key="5">
    <source>
        <dbReference type="ARBA" id="ARBA00023326"/>
    </source>
</evidence>
<accession>A0A210QH33</accession>
<dbReference type="EMBL" id="NEDP02003732">
    <property type="protein sequence ID" value="OWF48073.1"/>
    <property type="molecule type" value="Genomic_DNA"/>
</dbReference>
<dbReference type="PRINTS" id="PR00134">
    <property type="entry name" value="GLHYDRLASE10"/>
</dbReference>
<dbReference type="Gene3D" id="3.20.20.80">
    <property type="entry name" value="Glycosidases"/>
    <property type="match status" value="1"/>
</dbReference>
<dbReference type="InterPro" id="IPR001000">
    <property type="entry name" value="GH10_dom"/>
</dbReference>
<dbReference type="Pfam" id="PF00331">
    <property type="entry name" value="Glyco_hydro_10"/>
    <property type="match status" value="1"/>
</dbReference>
<evidence type="ECO:0000256" key="3">
    <source>
        <dbReference type="ARBA" id="ARBA00022801"/>
    </source>
</evidence>
<evidence type="ECO:0000313" key="8">
    <source>
        <dbReference type="EMBL" id="OWF48073.1"/>
    </source>
</evidence>
<dbReference type="PANTHER" id="PTHR31490:SF1">
    <property type="entry name" value="ENDO-1,4-BETA-XYLANASE 1"/>
    <property type="match status" value="1"/>
</dbReference>
<dbReference type="OrthoDB" id="1650875at2759"/>
<dbReference type="SUPFAM" id="SSF49785">
    <property type="entry name" value="Galactose-binding domain-like"/>
    <property type="match status" value="1"/>
</dbReference>
<evidence type="ECO:0000256" key="6">
    <source>
        <dbReference type="SAM" id="SignalP"/>
    </source>
</evidence>
<dbReference type="InterPro" id="IPR044846">
    <property type="entry name" value="GH10"/>
</dbReference>
<keyword evidence="6" id="KW-0732">Signal</keyword>
<name>A0A210QH33_MIZYE</name>
<protein>
    <submittedName>
        <fullName evidence="8">Endo-1,4-beta-xylanase</fullName>
    </submittedName>
</protein>
<evidence type="ECO:0000313" key="9">
    <source>
        <dbReference type="Proteomes" id="UP000242188"/>
    </source>
</evidence>
<feature type="signal peptide" evidence="6">
    <location>
        <begin position="1"/>
        <end position="30"/>
    </location>
</feature>
<organism evidence="8 9">
    <name type="scientific">Mizuhopecten yessoensis</name>
    <name type="common">Japanese scallop</name>
    <name type="synonym">Patinopecten yessoensis</name>
    <dbReference type="NCBI Taxonomy" id="6573"/>
    <lineage>
        <taxon>Eukaryota</taxon>
        <taxon>Metazoa</taxon>
        <taxon>Spiralia</taxon>
        <taxon>Lophotrochozoa</taxon>
        <taxon>Mollusca</taxon>
        <taxon>Bivalvia</taxon>
        <taxon>Autobranchia</taxon>
        <taxon>Pteriomorphia</taxon>
        <taxon>Pectinida</taxon>
        <taxon>Pectinoidea</taxon>
        <taxon>Pectinidae</taxon>
        <taxon>Mizuhopecten</taxon>
    </lineage>
</organism>
<dbReference type="PANTHER" id="PTHR31490">
    <property type="entry name" value="GLYCOSYL HYDROLASE"/>
    <property type="match status" value="1"/>
</dbReference>
<feature type="domain" description="GH10" evidence="7">
    <location>
        <begin position="233"/>
        <end position="515"/>
    </location>
</feature>
<dbReference type="SUPFAM" id="SSF51445">
    <property type="entry name" value="(Trans)glycosidases"/>
    <property type="match status" value="1"/>
</dbReference>
<feature type="chain" id="PRO_5012532731" evidence="6">
    <location>
        <begin position="31"/>
        <end position="583"/>
    </location>
</feature>
<dbReference type="InterPro" id="IPR017853">
    <property type="entry name" value="GH"/>
</dbReference>
<reference evidence="8 9" key="1">
    <citation type="journal article" date="2017" name="Nat. Ecol. Evol.">
        <title>Scallop genome provides insights into evolution of bilaterian karyotype and development.</title>
        <authorList>
            <person name="Wang S."/>
            <person name="Zhang J."/>
            <person name="Jiao W."/>
            <person name="Li J."/>
            <person name="Xun X."/>
            <person name="Sun Y."/>
            <person name="Guo X."/>
            <person name="Huan P."/>
            <person name="Dong B."/>
            <person name="Zhang L."/>
            <person name="Hu X."/>
            <person name="Sun X."/>
            <person name="Wang J."/>
            <person name="Zhao C."/>
            <person name="Wang Y."/>
            <person name="Wang D."/>
            <person name="Huang X."/>
            <person name="Wang R."/>
            <person name="Lv J."/>
            <person name="Li Y."/>
            <person name="Zhang Z."/>
            <person name="Liu B."/>
            <person name="Lu W."/>
            <person name="Hui Y."/>
            <person name="Liang J."/>
            <person name="Zhou Z."/>
            <person name="Hou R."/>
            <person name="Li X."/>
            <person name="Liu Y."/>
            <person name="Li H."/>
            <person name="Ning X."/>
            <person name="Lin Y."/>
            <person name="Zhao L."/>
            <person name="Xing Q."/>
            <person name="Dou J."/>
            <person name="Li Y."/>
            <person name="Mao J."/>
            <person name="Guo H."/>
            <person name="Dou H."/>
            <person name="Li T."/>
            <person name="Mu C."/>
            <person name="Jiang W."/>
            <person name="Fu Q."/>
            <person name="Fu X."/>
            <person name="Miao Y."/>
            <person name="Liu J."/>
            <person name="Yu Q."/>
            <person name="Li R."/>
            <person name="Liao H."/>
            <person name="Li X."/>
            <person name="Kong Y."/>
            <person name="Jiang Z."/>
            <person name="Chourrout D."/>
            <person name="Li R."/>
            <person name="Bao Z."/>
        </authorList>
    </citation>
    <scope>NUCLEOTIDE SEQUENCE [LARGE SCALE GENOMIC DNA]</scope>
    <source>
        <strain evidence="8 9">PY_sf001</strain>
    </source>
</reference>
<gene>
    <name evidence="8" type="ORF">KP79_PYT16308</name>
</gene>
<evidence type="ECO:0000256" key="2">
    <source>
        <dbReference type="ARBA" id="ARBA00022737"/>
    </source>
</evidence>
<evidence type="ECO:0000259" key="7">
    <source>
        <dbReference type="PROSITE" id="PS51760"/>
    </source>
</evidence>
<sequence>MYNLVTIHCTSGAIMLVFLLAVSLLGRTDAASELLNNPDFENSFGANSWFCHGCHLSQSSDSYHGHGSAMVTHRSHNWAGLSQTVNVKAGHRYAFKAFIKLLSHTQPYHNVELMMQVMSSSNGHSKFVTCGESPYVQQTTQWVEIGFDQIIPADMDKTTIYLQITEPGVNYLVDGASFKELIPNNNWKSEAQTRIEHLRKADVHLKVVNHQNVHLNGVTFELHQQTSAFAFGAAVRFDLVIDHSATGYQKYLYDNFEWATVANAFKWRLMEYTQGHANFDHGMSALNELLAKGMTVRGHNMYWGVNGHYPAWLDHLSDQQVLQAMHTHLNDMISHTRGKLAHWDVNNENLHGDYFEKKTGHPNVTMEMFQWLHSAEPGVKLFLNDYNALSSGRYTTSLKEQGRIFRDAGIPIYGIGEQSHFNYGHDDMTTVKYRLDKSAEANLPIWITELSVGDSNADTKAQTFEDLLTLYFSHPAVEGIILWGFCQEAMQCKQCALAIGPQCHPNAAGEKVSQLLRQTWRTNVSQSLANHNIRAFKGNYQMTIKQNGHVLETKTFTVGDTAKTLTVTVSGSGHSVHTSTNIH</sequence>
<dbReference type="AlphaFoldDB" id="A0A210QH33"/>
<dbReference type="Proteomes" id="UP000242188">
    <property type="component" value="Unassembled WGS sequence"/>
</dbReference>
<keyword evidence="3 8" id="KW-0378">Hydrolase</keyword>
<comment type="similarity">
    <text evidence="1">Belongs to the glycosyl hydrolase 10 (cellulase F) family.</text>
</comment>
<keyword evidence="9" id="KW-1185">Reference proteome</keyword>
<dbReference type="PROSITE" id="PS51760">
    <property type="entry name" value="GH10_2"/>
    <property type="match status" value="1"/>
</dbReference>
<keyword evidence="8" id="KW-0858">Xylan degradation</keyword>